<dbReference type="EMBL" id="WMZU01000064">
    <property type="protein sequence ID" value="MTS29277.1"/>
    <property type="molecule type" value="Genomic_DNA"/>
</dbReference>
<comment type="caution">
    <text evidence="1">The sequence shown here is derived from an EMBL/GenBank/DDBJ whole genome shotgun (WGS) entry which is preliminary data.</text>
</comment>
<gene>
    <name evidence="1" type="ORF">GMD59_18640</name>
</gene>
<dbReference type="InterPro" id="IPR045722">
    <property type="entry name" value="DUF6076"/>
</dbReference>
<proteinExistence type="predicted"/>
<accession>A0A6L6LX29</accession>
<dbReference type="RefSeq" id="WP_155202210.1">
    <property type="nucleotide sequence ID" value="NZ_WMZN01000070.1"/>
</dbReference>
<sequence>MSILNQNLLTLDFWQDKVTYAGHTLPTGSIGCAAMNISDEQIGQFVQLAIPLAAVVELIKDGTPTAEHLTAAKKSVLQITQMMRTTYPFSLFDFPADGRDIQQIFSREYTDNAIAYIKAAQEIGMAAVFDEQYKKGVGIVTLISELAQLGGTLMIYKQGMIEFAHKLHDSKRTPEGYAETFAKHFPKDEALSPNNSAWMQLTNTTMQYVSSVMPEKSIPQLVKRMHYVSFVGMFRSDLFEGLCVGHAPRKCPICGKWFLTTDARQTKYCGGLAPGDKLGRTCRQIGNLKGREQRELADDHPIRAIYNRRMNTITQYLHRGTLDEQTAGVMKRLAKDKLERAIFDYEYAKGRYETEMSQDALLKEAKRKT</sequence>
<protein>
    <submittedName>
        <fullName evidence="1">Uncharacterized protein</fullName>
    </submittedName>
</protein>
<dbReference type="AlphaFoldDB" id="A0A6L6LX29"/>
<evidence type="ECO:0000313" key="1">
    <source>
        <dbReference type="EMBL" id="MTS29277.1"/>
    </source>
</evidence>
<dbReference type="Proteomes" id="UP000472755">
    <property type="component" value="Unassembled WGS sequence"/>
</dbReference>
<name>A0A6L6LX29_9FIRM</name>
<reference evidence="1 2" key="1">
    <citation type="journal article" date="2019" name="Nat. Med.">
        <title>A library of human gut bacterial isolates paired with longitudinal multiomics data enables mechanistic microbiome research.</title>
        <authorList>
            <person name="Poyet M."/>
            <person name="Groussin M."/>
            <person name="Gibbons S.M."/>
            <person name="Avila-Pacheco J."/>
            <person name="Jiang X."/>
            <person name="Kearney S.M."/>
            <person name="Perrotta A.R."/>
            <person name="Berdy B."/>
            <person name="Zhao S."/>
            <person name="Lieberman T.D."/>
            <person name="Swanson P.K."/>
            <person name="Smith M."/>
            <person name="Roesemann S."/>
            <person name="Alexander J.E."/>
            <person name="Rich S.A."/>
            <person name="Livny J."/>
            <person name="Vlamakis H."/>
            <person name="Clish C."/>
            <person name="Bullock K."/>
            <person name="Deik A."/>
            <person name="Scott J."/>
            <person name="Pierce K.A."/>
            <person name="Xavier R.J."/>
            <person name="Alm E.J."/>
        </authorList>
    </citation>
    <scope>NUCLEOTIDE SEQUENCE [LARGE SCALE GENOMIC DNA]</scope>
    <source>
        <strain evidence="1 2">BIOML-A4</strain>
    </source>
</reference>
<dbReference type="Pfam" id="PF19553">
    <property type="entry name" value="DUF6076"/>
    <property type="match status" value="1"/>
</dbReference>
<organism evidence="1 2">
    <name type="scientific">Ruthenibacterium lactatiformans</name>
    <dbReference type="NCBI Taxonomy" id="1550024"/>
    <lineage>
        <taxon>Bacteria</taxon>
        <taxon>Bacillati</taxon>
        <taxon>Bacillota</taxon>
        <taxon>Clostridia</taxon>
        <taxon>Eubacteriales</taxon>
        <taxon>Oscillospiraceae</taxon>
        <taxon>Ruthenibacterium</taxon>
    </lineage>
</organism>
<evidence type="ECO:0000313" key="2">
    <source>
        <dbReference type="Proteomes" id="UP000472755"/>
    </source>
</evidence>